<dbReference type="Pfam" id="PF00023">
    <property type="entry name" value="Ank"/>
    <property type="match status" value="1"/>
</dbReference>
<name>A0A7W7VDK3_9PSEU</name>
<gene>
    <name evidence="4" type="ORF">FHR82_002292</name>
</gene>
<evidence type="ECO:0000313" key="4">
    <source>
        <dbReference type="EMBL" id="MBB4906075.1"/>
    </source>
</evidence>
<dbReference type="RefSeq" id="WP_221463613.1">
    <property type="nucleotide sequence ID" value="NZ_JACHJQ010000002.1"/>
</dbReference>
<comment type="caution">
    <text evidence="4">The sequence shown here is derived from an EMBL/GenBank/DDBJ whole genome shotgun (WGS) entry which is preliminary data.</text>
</comment>
<organism evidence="4 5">
    <name type="scientific">Actinophytocola algeriensis</name>
    <dbReference type="NCBI Taxonomy" id="1768010"/>
    <lineage>
        <taxon>Bacteria</taxon>
        <taxon>Bacillati</taxon>
        <taxon>Actinomycetota</taxon>
        <taxon>Actinomycetes</taxon>
        <taxon>Pseudonocardiales</taxon>
        <taxon>Pseudonocardiaceae</taxon>
    </lineage>
</organism>
<dbReference type="InterPro" id="IPR036770">
    <property type="entry name" value="Ankyrin_rpt-contain_sf"/>
</dbReference>
<dbReference type="InterPro" id="IPR002110">
    <property type="entry name" value="Ankyrin_rpt"/>
</dbReference>
<protein>
    <recommendedName>
        <fullName evidence="6">Ankyrin repeat protein</fullName>
    </recommendedName>
</protein>
<dbReference type="PROSITE" id="PS50297">
    <property type="entry name" value="ANK_REP_REGION"/>
    <property type="match status" value="1"/>
</dbReference>
<proteinExistence type="predicted"/>
<evidence type="ECO:0000256" key="3">
    <source>
        <dbReference type="PROSITE-ProRule" id="PRU00023"/>
    </source>
</evidence>
<evidence type="ECO:0000256" key="1">
    <source>
        <dbReference type="ARBA" id="ARBA00022737"/>
    </source>
</evidence>
<dbReference type="PANTHER" id="PTHR24198:SF165">
    <property type="entry name" value="ANKYRIN REPEAT-CONTAINING PROTEIN-RELATED"/>
    <property type="match status" value="1"/>
</dbReference>
<keyword evidence="2 3" id="KW-0040">ANK repeat</keyword>
<dbReference type="AlphaFoldDB" id="A0A7W7VDK3"/>
<dbReference type="SMART" id="SM00248">
    <property type="entry name" value="ANK"/>
    <property type="match status" value="3"/>
</dbReference>
<feature type="repeat" description="ANK" evidence="3">
    <location>
        <begin position="88"/>
        <end position="120"/>
    </location>
</feature>
<evidence type="ECO:0008006" key="6">
    <source>
        <dbReference type="Google" id="ProtNLM"/>
    </source>
</evidence>
<evidence type="ECO:0000256" key="2">
    <source>
        <dbReference type="ARBA" id="ARBA00023043"/>
    </source>
</evidence>
<dbReference type="PROSITE" id="PS50088">
    <property type="entry name" value="ANK_REPEAT"/>
    <property type="match status" value="1"/>
</dbReference>
<keyword evidence="5" id="KW-1185">Reference proteome</keyword>
<dbReference type="EMBL" id="JACHJQ010000002">
    <property type="protein sequence ID" value="MBB4906075.1"/>
    <property type="molecule type" value="Genomic_DNA"/>
</dbReference>
<dbReference type="Gene3D" id="1.25.40.20">
    <property type="entry name" value="Ankyrin repeat-containing domain"/>
    <property type="match status" value="1"/>
</dbReference>
<dbReference type="Proteomes" id="UP000520767">
    <property type="component" value="Unassembled WGS sequence"/>
</dbReference>
<sequence>MSEDDPVAAAAVTAIHGGDVAALRELLAEHPALARARLSDRTADGADCARTLLHVVADWPGHFPRGADSVAALVAAGADVDARFEGAHHETPLHWAASCDDVAVLDALLDAGADIDAPGAVIGGGTPLSDATAFAQWAAAFRLVERGATTTLFTAATLGLQDRVAAHFATATPDRDEIDAAFWGACHGGRLSTAQYLAAHGADVNRVAPWEPATPLDATLRTSPAAENLIRWLRGRGAKPARGLTGRTPQQ</sequence>
<accession>A0A7W7VDK3</accession>
<evidence type="ECO:0000313" key="5">
    <source>
        <dbReference type="Proteomes" id="UP000520767"/>
    </source>
</evidence>
<dbReference type="PANTHER" id="PTHR24198">
    <property type="entry name" value="ANKYRIN REPEAT AND PROTEIN KINASE DOMAIN-CONTAINING PROTEIN"/>
    <property type="match status" value="1"/>
</dbReference>
<keyword evidence="1" id="KW-0677">Repeat</keyword>
<dbReference type="SUPFAM" id="SSF48403">
    <property type="entry name" value="Ankyrin repeat"/>
    <property type="match status" value="1"/>
</dbReference>
<reference evidence="4 5" key="1">
    <citation type="submission" date="2020-08" db="EMBL/GenBank/DDBJ databases">
        <title>Genomic Encyclopedia of Type Strains, Phase III (KMG-III): the genomes of soil and plant-associated and newly described type strains.</title>
        <authorList>
            <person name="Whitman W."/>
        </authorList>
    </citation>
    <scope>NUCLEOTIDE SEQUENCE [LARGE SCALE GENOMIC DNA]</scope>
    <source>
        <strain evidence="4 5">CECT 8960</strain>
    </source>
</reference>